<keyword evidence="5 10" id="KW-0418">Kinase</keyword>
<dbReference type="CDD" id="cd00075">
    <property type="entry name" value="HATPase"/>
    <property type="match status" value="1"/>
</dbReference>
<dbReference type="SUPFAM" id="SSF55781">
    <property type="entry name" value="GAF domain-like"/>
    <property type="match status" value="1"/>
</dbReference>
<dbReference type="EC" id="2.7.13.3" evidence="2"/>
<feature type="coiled-coil region" evidence="7">
    <location>
        <begin position="246"/>
        <end position="273"/>
    </location>
</feature>
<dbReference type="PRINTS" id="PR00344">
    <property type="entry name" value="BCTRLSENSOR"/>
</dbReference>
<dbReference type="CDD" id="cd00082">
    <property type="entry name" value="HisKA"/>
    <property type="match status" value="1"/>
</dbReference>
<dbReference type="InterPro" id="IPR001789">
    <property type="entry name" value="Sig_transdc_resp-reg_receiver"/>
</dbReference>
<dbReference type="SMART" id="SM00387">
    <property type="entry name" value="HATPase_c"/>
    <property type="match status" value="1"/>
</dbReference>
<dbReference type="Pfam" id="PF00512">
    <property type="entry name" value="HisKA"/>
    <property type="match status" value="1"/>
</dbReference>
<dbReference type="InterPro" id="IPR011006">
    <property type="entry name" value="CheY-like_superfamily"/>
</dbReference>
<organism evidence="10 11">
    <name type="scientific">Penicillium concentricum</name>
    <dbReference type="NCBI Taxonomy" id="293559"/>
    <lineage>
        <taxon>Eukaryota</taxon>
        <taxon>Fungi</taxon>
        <taxon>Dikarya</taxon>
        <taxon>Ascomycota</taxon>
        <taxon>Pezizomycotina</taxon>
        <taxon>Eurotiomycetes</taxon>
        <taxon>Eurotiomycetidae</taxon>
        <taxon>Eurotiales</taxon>
        <taxon>Aspergillaceae</taxon>
        <taxon>Penicillium</taxon>
    </lineage>
</organism>
<proteinExistence type="predicted"/>
<evidence type="ECO:0000256" key="6">
    <source>
        <dbReference type="PROSITE-ProRule" id="PRU00169"/>
    </source>
</evidence>
<dbReference type="SUPFAM" id="SSF47384">
    <property type="entry name" value="Homodimeric domain of signal transducing histidine kinase"/>
    <property type="match status" value="1"/>
</dbReference>
<protein>
    <recommendedName>
        <fullName evidence="2">histidine kinase</fullName>
        <ecNumber evidence="2">2.7.13.3</ecNumber>
    </recommendedName>
</protein>
<keyword evidence="11" id="KW-1185">Reference proteome</keyword>
<keyword evidence="7" id="KW-0175">Coiled coil</keyword>
<dbReference type="Gene3D" id="3.30.565.10">
    <property type="entry name" value="Histidine kinase-like ATPase, C-terminal domain"/>
    <property type="match status" value="1"/>
</dbReference>
<dbReference type="Pfam" id="PF02518">
    <property type="entry name" value="HATPase_c"/>
    <property type="match status" value="1"/>
</dbReference>
<dbReference type="Proteomes" id="UP001147752">
    <property type="component" value="Unassembled WGS sequence"/>
</dbReference>
<dbReference type="InterPro" id="IPR003661">
    <property type="entry name" value="HisK_dim/P_dom"/>
</dbReference>
<evidence type="ECO:0000313" key="11">
    <source>
        <dbReference type="Proteomes" id="UP001147752"/>
    </source>
</evidence>
<evidence type="ECO:0000259" key="8">
    <source>
        <dbReference type="PROSITE" id="PS50109"/>
    </source>
</evidence>
<dbReference type="Pfam" id="PF00072">
    <property type="entry name" value="Response_reg"/>
    <property type="match status" value="1"/>
</dbReference>
<dbReference type="InterPro" id="IPR003594">
    <property type="entry name" value="HATPase_dom"/>
</dbReference>
<dbReference type="SUPFAM" id="SSF55874">
    <property type="entry name" value="ATPase domain of HSP90 chaperone/DNA topoisomerase II/histidine kinase"/>
    <property type="match status" value="1"/>
</dbReference>
<name>A0A9W9S7C6_9EURO</name>
<dbReference type="InterPro" id="IPR036097">
    <property type="entry name" value="HisK_dim/P_sf"/>
</dbReference>
<dbReference type="Gene3D" id="3.30.450.40">
    <property type="match status" value="1"/>
</dbReference>
<dbReference type="PROSITE" id="PS50109">
    <property type="entry name" value="HIS_KIN"/>
    <property type="match status" value="1"/>
</dbReference>
<keyword evidence="3 6" id="KW-0597">Phosphoprotein</keyword>
<dbReference type="GO" id="GO:0009927">
    <property type="term" value="F:histidine phosphotransfer kinase activity"/>
    <property type="evidence" value="ECO:0007669"/>
    <property type="project" value="TreeGrafter"/>
</dbReference>
<dbReference type="GO" id="GO:0005886">
    <property type="term" value="C:plasma membrane"/>
    <property type="evidence" value="ECO:0007669"/>
    <property type="project" value="TreeGrafter"/>
</dbReference>
<dbReference type="CDD" id="cd17546">
    <property type="entry name" value="REC_hyHK_CKI1_RcsC-like"/>
    <property type="match status" value="1"/>
</dbReference>
<dbReference type="AlphaFoldDB" id="A0A9W9S7C6"/>
<evidence type="ECO:0000256" key="2">
    <source>
        <dbReference type="ARBA" id="ARBA00012438"/>
    </source>
</evidence>
<evidence type="ECO:0000313" key="10">
    <source>
        <dbReference type="EMBL" id="KAJ5372720.1"/>
    </source>
</evidence>
<dbReference type="InterPro" id="IPR029016">
    <property type="entry name" value="GAF-like_dom_sf"/>
</dbReference>
<comment type="catalytic activity">
    <reaction evidence="1">
        <text>ATP + protein L-histidine = ADP + protein N-phospho-L-histidine.</text>
        <dbReference type="EC" id="2.7.13.3"/>
    </reaction>
</comment>
<dbReference type="SMART" id="SM00448">
    <property type="entry name" value="REC"/>
    <property type="match status" value="1"/>
</dbReference>
<evidence type="ECO:0000256" key="1">
    <source>
        <dbReference type="ARBA" id="ARBA00000085"/>
    </source>
</evidence>
<evidence type="ECO:0000256" key="7">
    <source>
        <dbReference type="SAM" id="Coils"/>
    </source>
</evidence>
<dbReference type="GeneID" id="81461639"/>
<evidence type="ECO:0000259" key="9">
    <source>
        <dbReference type="PROSITE" id="PS50110"/>
    </source>
</evidence>
<dbReference type="InterPro" id="IPR005467">
    <property type="entry name" value="His_kinase_dom"/>
</dbReference>
<evidence type="ECO:0000256" key="3">
    <source>
        <dbReference type="ARBA" id="ARBA00022553"/>
    </source>
</evidence>
<dbReference type="EMBL" id="JAPZBT010000002">
    <property type="protein sequence ID" value="KAJ5372720.1"/>
    <property type="molecule type" value="Genomic_DNA"/>
</dbReference>
<dbReference type="InterPro" id="IPR004358">
    <property type="entry name" value="Sig_transdc_His_kin-like_C"/>
</dbReference>
<dbReference type="OrthoDB" id="21225at2759"/>
<dbReference type="GO" id="GO:0000155">
    <property type="term" value="F:phosphorelay sensor kinase activity"/>
    <property type="evidence" value="ECO:0007669"/>
    <property type="project" value="InterPro"/>
</dbReference>
<comment type="caution">
    <text evidence="10">The sequence shown here is derived from an EMBL/GenBank/DDBJ whole genome shotgun (WGS) entry which is preliminary data.</text>
</comment>
<dbReference type="PROSITE" id="PS50110">
    <property type="entry name" value="RESPONSE_REGULATORY"/>
    <property type="match status" value="1"/>
</dbReference>
<feature type="domain" description="Response regulatory" evidence="9">
    <location>
        <begin position="857"/>
        <end position="986"/>
    </location>
</feature>
<dbReference type="Gene3D" id="1.10.287.130">
    <property type="match status" value="1"/>
</dbReference>
<reference evidence="10" key="2">
    <citation type="journal article" date="2023" name="IMA Fungus">
        <title>Comparative genomic study of the Penicillium genus elucidates a diverse pangenome and 15 lateral gene transfer events.</title>
        <authorList>
            <person name="Petersen C."/>
            <person name="Sorensen T."/>
            <person name="Nielsen M.R."/>
            <person name="Sondergaard T.E."/>
            <person name="Sorensen J.L."/>
            <person name="Fitzpatrick D.A."/>
            <person name="Frisvad J.C."/>
            <person name="Nielsen K.L."/>
        </authorList>
    </citation>
    <scope>NUCLEOTIDE SEQUENCE</scope>
    <source>
        <strain evidence="10">IBT 3081</strain>
    </source>
</reference>
<feature type="modified residue" description="4-aspartylphosphate" evidence="6">
    <location>
        <position position="916"/>
    </location>
</feature>
<dbReference type="InterPro" id="IPR036890">
    <property type="entry name" value="HATPase_C_sf"/>
</dbReference>
<reference evidence="10" key="1">
    <citation type="submission" date="2022-12" db="EMBL/GenBank/DDBJ databases">
        <authorList>
            <person name="Petersen C."/>
        </authorList>
    </citation>
    <scope>NUCLEOTIDE SEQUENCE</scope>
    <source>
        <strain evidence="10">IBT 3081</strain>
    </source>
</reference>
<evidence type="ECO:0000256" key="4">
    <source>
        <dbReference type="ARBA" id="ARBA00022679"/>
    </source>
</evidence>
<gene>
    <name evidence="10" type="ORF">N7517_004726</name>
</gene>
<keyword evidence="4" id="KW-0808">Transferase</keyword>
<accession>A0A9W9S7C6</accession>
<dbReference type="PANTHER" id="PTHR43047">
    <property type="entry name" value="TWO-COMPONENT HISTIDINE PROTEIN KINASE"/>
    <property type="match status" value="1"/>
</dbReference>
<dbReference type="SMART" id="SM00388">
    <property type="entry name" value="HisKA"/>
    <property type="match status" value="1"/>
</dbReference>
<feature type="domain" description="Histidine kinase" evidence="8">
    <location>
        <begin position="409"/>
        <end position="649"/>
    </location>
</feature>
<dbReference type="Gene3D" id="3.40.50.2300">
    <property type="match status" value="1"/>
</dbReference>
<dbReference type="SUPFAM" id="SSF52172">
    <property type="entry name" value="CheY-like"/>
    <property type="match status" value="1"/>
</dbReference>
<dbReference type="RefSeq" id="XP_056578706.1">
    <property type="nucleotide sequence ID" value="XM_056722456.1"/>
</dbReference>
<evidence type="ECO:0000256" key="5">
    <source>
        <dbReference type="ARBA" id="ARBA00022777"/>
    </source>
</evidence>
<sequence>MTRRTDQISFFPNADASILTSKHAPPLSRPQTVGPILDPENLDRPISPWPSDIETAFYPKSEPYQPSLIPEKTICPDRYLRAFLAENERLRLSVLWYYTRDILQEDEFLSGLQEKAHFAQESTGWEFAVIGILDVNVYIRLATVGLELGILPRGETICAHTVTQPPGNVFLLPSLMEDWRFQECPYLERGGLRAYAGVPLRLQTESGDCVSLGSLCVASSKAEEPLTKAQHHALVRLGDWVVSDLVQCARARRQRERRRMSELLAKAQKETNDAVSVEPVFKVLRTTYPDAIVRMHTSRTTHVEFEGCNSIPVSELKNGLWEDVKLLDDFIGNSNHLAPPSTRPVRIAAAPCESPSGESLLIVASKDFHLVFDDVDIWFIQACAGILSQMWRQSLLAEAMKAKEKFFRVFSHQLRTPIHGILGSVELMAEELMSWDSTENTTASTALQNTTAISLREPFTYLNIIKSAGRDLTSIINNLITLNKWSDIAATDRHYAMHTLDELETEIGKEIVKLTSGDTRYNSSVYFTQNLPPSCVDFCTDLLVLRETLIPLVINAVQHTPQGVVLITASMHSDGTLIVDIEDNGRGIQRDHHRRIFEAYEKVDIHSTGAGLGLTIASKFASLIHGSIDLISSEIGHASHFRATFREIECGCLPPPQPLAVKLNILPSRFFKMRAGPGSVLLGDHVETFLIRNGFTLSDRIEDCFVILEAVPDLEQHQACLSQIPSGQVAICLVSIPEENSYLERSADNVVYVSGPFLTSTLNSALERAQNILMVKASQPCLPQPKAISQPSLAPLSKSQHSGTGEEAAIDSLTVESNEPSSNETVPPASHSDISVSLALNLTTALDFSSSSSSQPVTLIVDDNPVNLRIMEIYCKKRGLAYLSATDGLQAVEMFTQYQSRPAADETSSIQLIFMDLQMPVCGGIEATQMIRSLELQNEWRRSCLFVLTGQDSPADRKDAEATGADEFFVKPVSIKQLDRVVKRYFPAFSKHG</sequence>
<dbReference type="PANTHER" id="PTHR43047:SF72">
    <property type="entry name" value="OSMOSENSING HISTIDINE PROTEIN KINASE SLN1"/>
    <property type="match status" value="1"/>
</dbReference>